<reference evidence="4 5" key="1">
    <citation type="submission" date="2018-07" db="EMBL/GenBank/DDBJ databases">
        <title>Genomic Encyclopedia of Type Strains, Phase IV (KMG-IV): sequencing the most valuable type-strain genomes for metagenomic binning, comparative biology and taxonomic classification.</title>
        <authorList>
            <person name="Goeker M."/>
        </authorList>
    </citation>
    <scope>NUCLEOTIDE SEQUENCE [LARGE SCALE GENOMIC DNA]</scope>
    <source>
        <strain evidence="4 5">DSM 25281</strain>
    </source>
</reference>
<dbReference type="EMBL" id="QQAY01000002">
    <property type="protein sequence ID" value="RDI45692.1"/>
    <property type="molecule type" value="Genomic_DNA"/>
</dbReference>
<keyword evidence="2" id="KW-0012">Acyltransferase</keyword>
<dbReference type="InterPro" id="IPR000182">
    <property type="entry name" value="GNAT_dom"/>
</dbReference>
<comment type="caution">
    <text evidence="4">The sequence shown here is derived from an EMBL/GenBank/DDBJ whole genome shotgun (WGS) entry which is preliminary data.</text>
</comment>
<dbReference type="RefSeq" id="WP_114744516.1">
    <property type="nucleotide sequence ID" value="NZ_QQAY01000002.1"/>
</dbReference>
<evidence type="ECO:0000313" key="5">
    <source>
        <dbReference type="Proteomes" id="UP000255326"/>
    </source>
</evidence>
<dbReference type="Gene3D" id="3.40.630.30">
    <property type="match status" value="1"/>
</dbReference>
<dbReference type="InterPro" id="IPR016181">
    <property type="entry name" value="Acyl_CoA_acyltransferase"/>
</dbReference>
<dbReference type="InterPro" id="IPR050680">
    <property type="entry name" value="YpeA/RimI_acetyltransf"/>
</dbReference>
<dbReference type="CDD" id="cd04301">
    <property type="entry name" value="NAT_SF"/>
    <property type="match status" value="1"/>
</dbReference>
<evidence type="ECO:0000259" key="3">
    <source>
        <dbReference type="PROSITE" id="PS51186"/>
    </source>
</evidence>
<dbReference type="PANTHER" id="PTHR43420">
    <property type="entry name" value="ACETYLTRANSFERASE"/>
    <property type="match status" value="1"/>
</dbReference>
<gene>
    <name evidence="4" type="ORF">DFR59_102324</name>
</gene>
<dbReference type="AlphaFoldDB" id="A0A370GPP2"/>
<keyword evidence="5" id="KW-1185">Reference proteome</keyword>
<protein>
    <submittedName>
        <fullName evidence="4">Acetyltransferase (GNAT) family protein</fullName>
    </submittedName>
</protein>
<dbReference type="OrthoDB" id="9804948at2"/>
<feature type="domain" description="N-acetyltransferase" evidence="3">
    <location>
        <begin position="7"/>
        <end position="156"/>
    </location>
</feature>
<proteinExistence type="predicted"/>
<sequence length="289" mass="33850">MEKLEFARGYQKDRVLRQSFNQLAEMTFGIQFEYWFEKGYWTSKYEPFSFHVDGKIVANVSVNHLEWMVNGESFKTIQIGTVMTHPDYRGEGLSRKLMEKVLEEYDSNVDWMYLFANNSVLDFYPKFGFKAVTESLFHIPFKGIDSNKAVKKLSLQDESFVYQFVSERNTVSSQFGTRGTAELFMFYYLNGFGSDVYFIEEENVMAVYQIHEDELHLFDLVSKAPVSYKRIFKIVATPDVNEIILHFTPEDVDLPWQTNHFNGSEQLFIRSGKLDKLPKSIKHHLFSQA</sequence>
<accession>A0A370GPP2</accession>
<dbReference type="GO" id="GO:0016747">
    <property type="term" value="F:acyltransferase activity, transferring groups other than amino-acyl groups"/>
    <property type="evidence" value="ECO:0007669"/>
    <property type="project" value="InterPro"/>
</dbReference>
<name>A0A370GPP2_9BACI</name>
<organism evidence="4 5">
    <name type="scientific">Falsibacillus pallidus</name>
    <dbReference type="NCBI Taxonomy" id="493781"/>
    <lineage>
        <taxon>Bacteria</taxon>
        <taxon>Bacillati</taxon>
        <taxon>Bacillota</taxon>
        <taxon>Bacilli</taxon>
        <taxon>Bacillales</taxon>
        <taxon>Bacillaceae</taxon>
        <taxon>Falsibacillus</taxon>
    </lineage>
</organism>
<keyword evidence="1 4" id="KW-0808">Transferase</keyword>
<dbReference type="Proteomes" id="UP000255326">
    <property type="component" value="Unassembled WGS sequence"/>
</dbReference>
<dbReference type="SUPFAM" id="SSF55729">
    <property type="entry name" value="Acyl-CoA N-acyltransferases (Nat)"/>
    <property type="match status" value="1"/>
</dbReference>
<evidence type="ECO:0000256" key="2">
    <source>
        <dbReference type="ARBA" id="ARBA00023315"/>
    </source>
</evidence>
<dbReference type="PROSITE" id="PS51186">
    <property type="entry name" value="GNAT"/>
    <property type="match status" value="1"/>
</dbReference>
<dbReference type="Pfam" id="PF13527">
    <property type="entry name" value="Acetyltransf_9"/>
    <property type="match status" value="1"/>
</dbReference>
<evidence type="ECO:0000256" key="1">
    <source>
        <dbReference type="ARBA" id="ARBA00022679"/>
    </source>
</evidence>
<dbReference type="PANTHER" id="PTHR43420:SF31">
    <property type="entry name" value="ACETYLTRANSFERASE"/>
    <property type="match status" value="1"/>
</dbReference>
<evidence type="ECO:0000313" key="4">
    <source>
        <dbReference type="EMBL" id="RDI45692.1"/>
    </source>
</evidence>